<keyword evidence="1" id="KW-0472">Membrane</keyword>
<protein>
    <submittedName>
        <fullName evidence="2">Uncharacterized protein</fullName>
    </submittedName>
</protein>
<reference evidence="2 3" key="1">
    <citation type="journal article" date="2019" name="Int. J. Syst. Evol. Microbiol.">
        <title>The Global Catalogue of Microorganisms (GCM) 10K type strain sequencing project: providing services to taxonomists for standard genome sequencing and annotation.</title>
        <authorList>
            <consortium name="The Broad Institute Genomics Platform"/>
            <consortium name="The Broad Institute Genome Sequencing Center for Infectious Disease"/>
            <person name="Wu L."/>
            <person name="Ma J."/>
        </authorList>
    </citation>
    <scope>NUCLEOTIDE SEQUENCE [LARGE SCALE GENOMIC DNA]</scope>
    <source>
        <strain evidence="2 3">JCM 12393</strain>
    </source>
</reference>
<evidence type="ECO:0000256" key="1">
    <source>
        <dbReference type="SAM" id="Phobius"/>
    </source>
</evidence>
<evidence type="ECO:0000313" key="3">
    <source>
        <dbReference type="Proteomes" id="UP001499863"/>
    </source>
</evidence>
<gene>
    <name evidence="2" type="ORF">GCM10009639_24740</name>
</gene>
<proteinExistence type="predicted"/>
<name>A0ABN1Y0A2_9ACTN</name>
<keyword evidence="3" id="KW-1185">Reference proteome</keyword>
<feature type="transmembrane region" description="Helical" evidence="1">
    <location>
        <begin position="81"/>
        <end position="101"/>
    </location>
</feature>
<keyword evidence="1" id="KW-0812">Transmembrane</keyword>
<sequence length="104" mass="10516">MTSPPARPGPSRRADLLLALAALPLMGGVTAVLLFGALALATGTAVSGSGGLLPVLLAVGFGLGLALTPAVLLARSTWRTGWRLVPAAAALSPFTAPWWFLLTN</sequence>
<organism evidence="2 3">
    <name type="scientific">Kitasatospora putterlickiae</name>
    <dbReference type="NCBI Taxonomy" id="221725"/>
    <lineage>
        <taxon>Bacteria</taxon>
        <taxon>Bacillati</taxon>
        <taxon>Actinomycetota</taxon>
        <taxon>Actinomycetes</taxon>
        <taxon>Kitasatosporales</taxon>
        <taxon>Streptomycetaceae</taxon>
        <taxon>Kitasatospora</taxon>
    </lineage>
</organism>
<dbReference type="RefSeq" id="WP_344333074.1">
    <property type="nucleotide sequence ID" value="NZ_BAAAKJ010000129.1"/>
</dbReference>
<keyword evidence="1" id="KW-1133">Transmembrane helix</keyword>
<dbReference type="Proteomes" id="UP001499863">
    <property type="component" value="Unassembled WGS sequence"/>
</dbReference>
<feature type="transmembrane region" description="Helical" evidence="1">
    <location>
        <begin position="51"/>
        <end position="74"/>
    </location>
</feature>
<comment type="caution">
    <text evidence="2">The sequence shown here is derived from an EMBL/GenBank/DDBJ whole genome shotgun (WGS) entry which is preliminary data.</text>
</comment>
<accession>A0ABN1Y0A2</accession>
<evidence type="ECO:0000313" key="2">
    <source>
        <dbReference type="EMBL" id="GAA1392709.1"/>
    </source>
</evidence>
<dbReference type="EMBL" id="BAAAKJ010000129">
    <property type="protein sequence ID" value="GAA1392709.1"/>
    <property type="molecule type" value="Genomic_DNA"/>
</dbReference>